<dbReference type="EMBL" id="KZ824538">
    <property type="protein sequence ID" value="RAK92772.1"/>
    <property type="molecule type" value="Genomic_DNA"/>
</dbReference>
<gene>
    <name evidence="1" type="ORF">BO79DRAFT_56230</name>
</gene>
<protein>
    <submittedName>
        <fullName evidence="1">Uncharacterized protein</fullName>
    </submittedName>
</protein>
<proteinExistence type="predicted"/>
<reference evidence="1" key="1">
    <citation type="submission" date="2018-02" db="EMBL/GenBank/DDBJ databases">
        <title>The genomes of Aspergillus section Nigri reveals drivers in fungal speciation.</title>
        <authorList>
            <consortium name="DOE Joint Genome Institute"/>
            <person name="Vesth T.C."/>
            <person name="Nybo J."/>
            <person name="Theobald S."/>
            <person name="Brandl J."/>
            <person name="Frisvad J.C."/>
            <person name="Nielsen K.F."/>
            <person name="Lyhne E.K."/>
            <person name="Kogle M.E."/>
            <person name="Kuo A."/>
            <person name="Riley R."/>
            <person name="Clum A."/>
            <person name="Nolan M."/>
            <person name="Lipzen A."/>
            <person name="Salamov A."/>
            <person name="Henrissat B."/>
            <person name="Wiebenga A."/>
            <person name="De vries R.P."/>
            <person name="Grigoriev I.V."/>
            <person name="Mortensen U.H."/>
            <person name="Andersen M.R."/>
            <person name="Baker S.E."/>
        </authorList>
    </citation>
    <scope>NUCLEOTIDE SEQUENCE</scope>
    <source>
        <strain evidence="1">CBS 115574</strain>
    </source>
</reference>
<organism evidence="1 2">
    <name type="scientific">Aspergillus costaricaensis CBS 115574</name>
    <dbReference type="NCBI Taxonomy" id="1448317"/>
    <lineage>
        <taxon>Eukaryota</taxon>
        <taxon>Fungi</taxon>
        <taxon>Dikarya</taxon>
        <taxon>Ascomycota</taxon>
        <taxon>Pezizomycotina</taxon>
        <taxon>Eurotiomycetes</taxon>
        <taxon>Eurotiomycetidae</taxon>
        <taxon>Eurotiales</taxon>
        <taxon>Aspergillaceae</taxon>
        <taxon>Aspergillus</taxon>
        <taxon>Aspergillus subgen. Circumdati</taxon>
    </lineage>
</organism>
<evidence type="ECO:0000313" key="1">
    <source>
        <dbReference type="EMBL" id="RAK92772.1"/>
    </source>
</evidence>
<evidence type="ECO:0000313" key="2">
    <source>
        <dbReference type="Proteomes" id="UP000249748"/>
    </source>
</evidence>
<dbReference type="Proteomes" id="UP000249748">
    <property type="component" value="Unassembled WGS sequence"/>
</dbReference>
<name>A0ACD1IQ57_9EURO</name>
<sequence length="58" mass="6772">MQSRGALACTCCGCLFLRGYRVLFLLTSLTWPSHFFPCDFRDPTRLDNFSKGRQRHFP</sequence>
<keyword evidence="2" id="KW-1185">Reference proteome</keyword>
<accession>A0ACD1IQ57</accession>